<dbReference type="Proteomes" id="UP000075880">
    <property type="component" value="Unassembled WGS sequence"/>
</dbReference>
<organism evidence="1 2">
    <name type="scientific">Anopheles atroparvus</name>
    <name type="common">European mosquito</name>
    <dbReference type="NCBI Taxonomy" id="41427"/>
    <lineage>
        <taxon>Eukaryota</taxon>
        <taxon>Metazoa</taxon>
        <taxon>Ecdysozoa</taxon>
        <taxon>Arthropoda</taxon>
        <taxon>Hexapoda</taxon>
        <taxon>Insecta</taxon>
        <taxon>Pterygota</taxon>
        <taxon>Neoptera</taxon>
        <taxon>Endopterygota</taxon>
        <taxon>Diptera</taxon>
        <taxon>Nematocera</taxon>
        <taxon>Culicoidea</taxon>
        <taxon>Culicidae</taxon>
        <taxon>Anophelinae</taxon>
        <taxon>Anopheles</taxon>
    </lineage>
</organism>
<protein>
    <submittedName>
        <fullName evidence="1">Uncharacterized protein</fullName>
    </submittedName>
</protein>
<name>A0AAG5DAC4_ANOAO</name>
<dbReference type="EnsemblMetazoa" id="ENSAATROPT009087">
    <property type="protein sequence ID" value="ENSAATROPP008212"/>
    <property type="gene ID" value="ENSAATROPG007402"/>
</dbReference>
<evidence type="ECO:0000313" key="1">
    <source>
        <dbReference type="EnsemblMetazoa" id="ENSAATROPP008212"/>
    </source>
</evidence>
<accession>A0AAG5DAC4</accession>
<evidence type="ECO:0000313" key="2">
    <source>
        <dbReference type="Proteomes" id="UP000075880"/>
    </source>
</evidence>
<reference evidence="1" key="1">
    <citation type="submission" date="2024-04" db="UniProtKB">
        <authorList>
            <consortium name="EnsemblMetazoa"/>
        </authorList>
    </citation>
    <scope>IDENTIFICATION</scope>
    <source>
        <strain evidence="1">EBRO</strain>
    </source>
</reference>
<dbReference type="AlphaFoldDB" id="A0AAG5DAC4"/>
<keyword evidence="2" id="KW-1185">Reference proteome</keyword>
<sequence length="101" mass="11578">MWERRRRPFRSTSACRSPALSSAFVFDLVRPSLRLFPSPVADEKRRCACVRVAPMHKQTAQLRSGSRLWKMPPIPNLLNVCVCVCVCLHISSFTNTHTHQQ</sequence>
<proteinExistence type="predicted"/>